<gene>
    <name evidence="4" type="ORF">G2W53_037135</name>
</gene>
<dbReference type="GO" id="GO:0005886">
    <property type="term" value="C:plasma membrane"/>
    <property type="evidence" value="ECO:0007669"/>
    <property type="project" value="TreeGrafter"/>
</dbReference>
<dbReference type="EMBL" id="JAAIUW010000011">
    <property type="protein sequence ID" value="KAF7810392.1"/>
    <property type="molecule type" value="Genomic_DNA"/>
</dbReference>
<organism evidence="4 5">
    <name type="scientific">Senna tora</name>
    <dbReference type="NCBI Taxonomy" id="362788"/>
    <lineage>
        <taxon>Eukaryota</taxon>
        <taxon>Viridiplantae</taxon>
        <taxon>Streptophyta</taxon>
        <taxon>Embryophyta</taxon>
        <taxon>Tracheophyta</taxon>
        <taxon>Spermatophyta</taxon>
        <taxon>Magnoliopsida</taxon>
        <taxon>eudicotyledons</taxon>
        <taxon>Gunneridae</taxon>
        <taxon>Pentapetalae</taxon>
        <taxon>rosids</taxon>
        <taxon>fabids</taxon>
        <taxon>Fabales</taxon>
        <taxon>Fabaceae</taxon>
        <taxon>Caesalpinioideae</taxon>
        <taxon>Cassia clade</taxon>
        <taxon>Senna</taxon>
    </lineage>
</organism>
<keyword evidence="3" id="KW-0812">Transmembrane</keyword>
<evidence type="ECO:0000313" key="5">
    <source>
        <dbReference type="Proteomes" id="UP000634136"/>
    </source>
</evidence>
<dbReference type="AlphaFoldDB" id="A0A834SYP3"/>
<evidence type="ECO:0000256" key="1">
    <source>
        <dbReference type="ARBA" id="ARBA00004370"/>
    </source>
</evidence>
<dbReference type="OrthoDB" id="1894389at2759"/>
<name>A0A834SYP3_9FABA</name>
<dbReference type="PANTHER" id="PTHR31234">
    <property type="entry name" value="LATE EMBRYOGENESIS ABUNDANT (LEA) HYDROXYPROLINE-RICH GLYCOPROTEIN FAMILY"/>
    <property type="match status" value="1"/>
</dbReference>
<sequence length="213" mass="23991">MGSTSITPMSSYPITTEELIAMFRPKHKEESSKCVVHILSTLVFLLAVFLLIASILTHLRIPEVELRSPKLMHISCNTTSPSSSSSPSFNVTLLLYLTIKNANFVASVYEEKSSTLSVLYRGTRVGGSEIGHARVKAGETKELKLVVNLRSNRLLDSEILASDLHSRVLKFRIYTKLRGERYMLKVLRKRMTTVMACTVDLNLTSNHVYHFRC</sequence>
<protein>
    <submittedName>
        <fullName evidence="4">Late embryogenesis abundant protein</fullName>
    </submittedName>
</protein>
<evidence type="ECO:0000256" key="2">
    <source>
        <dbReference type="ARBA" id="ARBA00023136"/>
    </source>
</evidence>
<keyword evidence="3" id="KW-1133">Transmembrane helix</keyword>
<keyword evidence="2 3" id="KW-0472">Membrane</keyword>
<comment type="subcellular location">
    <subcellularLocation>
        <location evidence="1">Membrane</location>
    </subcellularLocation>
</comment>
<proteinExistence type="predicted"/>
<evidence type="ECO:0000313" key="4">
    <source>
        <dbReference type="EMBL" id="KAF7810392.1"/>
    </source>
</evidence>
<dbReference type="PANTHER" id="PTHR31234:SF38">
    <property type="entry name" value="LATE EMBRYOGENESIS ABUNDANT PROTEIN LEA-2 SUBGROUP DOMAIN-CONTAINING PROTEIN"/>
    <property type="match status" value="1"/>
</dbReference>
<accession>A0A834SYP3</accession>
<comment type="caution">
    <text evidence="4">The sequence shown here is derived from an EMBL/GenBank/DDBJ whole genome shotgun (WGS) entry which is preliminary data.</text>
</comment>
<dbReference type="GO" id="GO:0098542">
    <property type="term" value="P:defense response to other organism"/>
    <property type="evidence" value="ECO:0007669"/>
    <property type="project" value="InterPro"/>
</dbReference>
<reference evidence="4" key="1">
    <citation type="submission" date="2020-09" db="EMBL/GenBank/DDBJ databases">
        <title>Genome-Enabled Discovery of Anthraquinone Biosynthesis in Senna tora.</title>
        <authorList>
            <person name="Kang S.-H."/>
            <person name="Pandey R.P."/>
            <person name="Lee C.-M."/>
            <person name="Sim J.-S."/>
            <person name="Jeong J.-T."/>
            <person name="Choi B.-S."/>
            <person name="Jung M."/>
            <person name="Ginzburg D."/>
            <person name="Zhao K."/>
            <person name="Won S.Y."/>
            <person name="Oh T.-J."/>
            <person name="Yu Y."/>
            <person name="Kim N.-H."/>
            <person name="Lee O.R."/>
            <person name="Lee T.-H."/>
            <person name="Bashyal P."/>
            <person name="Kim T.-S."/>
            <person name="Lee W.-H."/>
            <person name="Kawkins C."/>
            <person name="Kim C.-K."/>
            <person name="Kim J.S."/>
            <person name="Ahn B.O."/>
            <person name="Rhee S.Y."/>
            <person name="Sohng J.K."/>
        </authorList>
    </citation>
    <scope>NUCLEOTIDE SEQUENCE</scope>
    <source>
        <tissue evidence="4">Leaf</tissue>
    </source>
</reference>
<dbReference type="Proteomes" id="UP000634136">
    <property type="component" value="Unassembled WGS sequence"/>
</dbReference>
<evidence type="ECO:0000256" key="3">
    <source>
        <dbReference type="SAM" id="Phobius"/>
    </source>
</evidence>
<keyword evidence="5" id="KW-1185">Reference proteome</keyword>
<feature type="transmembrane region" description="Helical" evidence="3">
    <location>
        <begin position="34"/>
        <end position="56"/>
    </location>
</feature>
<dbReference type="InterPro" id="IPR044839">
    <property type="entry name" value="NDR1-like"/>
</dbReference>